<dbReference type="AlphaFoldDB" id="A0A931IFM7"/>
<evidence type="ECO:0000313" key="3">
    <source>
        <dbReference type="Proteomes" id="UP000655751"/>
    </source>
</evidence>
<proteinExistence type="predicted"/>
<dbReference type="InterPro" id="IPR000182">
    <property type="entry name" value="GNAT_dom"/>
</dbReference>
<dbReference type="SUPFAM" id="SSF55729">
    <property type="entry name" value="Acyl-CoA N-acyltransferases (Nat)"/>
    <property type="match status" value="1"/>
</dbReference>
<organism evidence="2 3">
    <name type="scientific">Nocardia bovistercoris</name>
    <dbReference type="NCBI Taxonomy" id="2785916"/>
    <lineage>
        <taxon>Bacteria</taxon>
        <taxon>Bacillati</taxon>
        <taxon>Actinomycetota</taxon>
        <taxon>Actinomycetes</taxon>
        <taxon>Mycobacteriales</taxon>
        <taxon>Nocardiaceae</taxon>
        <taxon>Nocardia</taxon>
    </lineage>
</organism>
<reference evidence="2" key="1">
    <citation type="submission" date="2020-11" db="EMBL/GenBank/DDBJ databases">
        <title>Nocardia NEAU-351.nov., a novel actinomycete isolated from the cow dung.</title>
        <authorList>
            <person name="Zhang X."/>
        </authorList>
    </citation>
    <scope>NUCLEOTIDE SEQUENCE</scope>
    <source>
        <strain evidence="2">NEAU-351</strain>
    </source>
</reference>
<gene>
    <name evidence="2" type="ORF">IT779_24715</name>
</gene>
<dbReference type="PANTHER" id="PTHR42791">
    <property type="entry name" value="GNAT FAMILY ACETYLTRANSFERASE"/>
    <property type="match status" value="1"/>
</dbReference>
<comment type="caution">
    <text evidence="2">The sequence shown here is derived from an EMBL/GenBank/DDBJ whole genome shotgun (WGS) entry which is preliminary data.</text>
</comment>
<sequence>MTGPGTVLARAFHNDPMFTFVQPDAARRAAVLPWFFGAAARLGTKYGKLDERPGRAAAIWLPPGHNGLGLRELVGSGFAAAPLRLGLGAFRRFGAITTAFERAQRDVVRQPFLHLFILGVDPAEQGRGHGGALIDPELARASDEGHPCYLETANEANLPFYERHGFTVTSAHAPEGLPRFWTMVRQPG</sequence>
<dbReference type="Proteomes" id="UP000655751">
    <property type="component" value="Unassembled WGS sequence"/>
</dbReference>
<keyword evidence="3" id="KW-1185">Reference proteome</keyword>
<dbReference type="EMBL" id="JADMLG010000011">
    <property type="protein sequence ID" value="MBH0779475.1"/>
    <property type="molecule type" value="Genomic_DNA"/>
</dbReference>
<dbReference type="RefSeq" id="WP_196151792.1">
    <property type="nucleotide sequence ID" value="NZ_JADMLG010000011.1"/>
</dbReference>
<dbReference type="Pfam" id="PF13508">
    <property type="entry name" value="Acetyltransf_7"/>
    <property type="match status" value="1"/>
</dbReference>
<dbReference type="Gene3D" id="3.40.630.30">
    <property type="match status" value="1"/>
</dbReference>
<feature type="domain" description="N-acetyltransferase" evidence="1">
    <location>
        <begin position="113"/>
        <end position="167"/>
    </location>
</feature>
<dbReference type="InterPro" id="IPR016181">
    <property type="entry name" value="Acyl_CoA_acyltransferase"/>
</dbReference>
<protein>
    <submittedName>
        <fullName evidence="2">GNAT family N-acetyltransferase</fullName>
    </submittedName>
</protein>
<dbReference type="InterPro" id="IPR052523">
    <property type="entry name" value="Trichothecene_AcTrans"/>
</dbReference>
<dbReference type="GO" id="GO:0016747">
    <property type="term" value="F:acyltransferase activity, transferring groups other than amino-acyl groups"/>
    <property type="evidence" value="ECO:0007669"/>
    <property type="project" value="InterPro"/>
</dbReference>
<dbReference type="PANTHER" id="PTHR42791:SF1">
    <property type="entry name" value="N-ACETYLTRANSFERASE DOMAIN-CONTAINING PROTEIN"/>
    <property type="match status" value="1"/>
</dbReference>
<evidence type="ECO:0000313" key="2">
    <source>
        <dbReference type="EMBL" id="MBH0779475.1"/>
    </source>
</evidence>
<evidence type="ECO:0000259" key="1">
    <source>
        <dbReference type="Pfam" id="PF13508"/>
    </source>
</evidence>
<accession>A0A931IFM7</accession>
<name>A0A931IFM7_9NOCA</name>